<dbReference type="GeneID" id="23611573"/>
<evidence type="ECO:0000313" key="2">
    <source>
        <dbReference type="EMBL" id="KFM22397.1"/>
    </source>
</evidence>
<keyword evidence="3" id="KW-1185">Reference proteome</keyword>
<accession>A0A087S9J3</accession>
<dbReference type="Proteomes" id="UP000028924">
    <property type="component" value="Unassembled WGS sequence"/>
</dbReference>
<gene>
    <name evidence="2" type="ORF">F751_0182</name>
</gene>
<dbReference type="AlphaFoldDB" id="A0A087S9J3"/>
<proteinExistence type="predicted"/>
<dbReference type="EMBL" id="APJO01000532">
    <property type="protein sequence ID" value="KFM22397.1"/>
    <property type="molecule type" value="Genomic_DNA"/>
</dbReference>
<comment type="caution">
    <text evidence="2">The sequence shown here is derived from an EMBL/GenBank/DDBJ whole genome shotgun (WGS) entry which is preliminary data.</text>
</comment>
<dbReference type="KEGG" id="apro:F751_0182"/>
<reference evidence="2 3" key="1">
    <citation type="journal article" date="2014" name="BMC Genomics">
        <title>Oil accumulation mechanisms of the oleaginous microalga Chlorella protothecoides revealed through its genome, transcriptomes, and proteomes.</title>
        <authorList>
            <person name="Gao C."/>
            <person name="Wang Y."/>
            <person name="Shen Y."/>
            <person name="Yan D."/>
            <person name="He X."/>
            <person name="Dai J."/>
            <person name="Wu Q."/>
        </authorList>
    </citation>
    <scope>NUCLEOTIDE SEQUENCE [LARGE SCALE GENOMIC DNA]</scope>
    <source>
        <strain evidence="2 3">0710</strain>
    </source>
</reference>
<evidence type="ECO:0000256" key="1">
    <source>
        <dbReference type="SAM" id="MobiDB-lite"/>
    </source>
</evidence>
<evidence type="ECO:0000313" key="3">
    <source>
        <dbReference type="Proteomes" id="UP000028924"/>
    </source>
</evidence>
<feature type="region of interest" description="Disordered" evidence="1">
    <location>
        <begin position="1"/>
        <end position="39"/>
    </location>
</feature>
<name>A0A087S9J3_AUXPR</name>
<organism evidence="2 3">
    <name type="scientific">Auxenochlorella protothecoides</name>
    <name type="common">Green microalga</name>
    <name type="synonym">Chlorella protothecoides</name>
    <dbReference type="NCBI Taxonomy" id="3075"/>
    <lineage>
        <taxon>Eukaryota</taxon>
        <taxon>Viridiplantae</taxon>
        <taxon>Chlorophyta</taxon>
        <taxon>core chlorophytes</taxon>
        <taxon>Trebouxiophyceae</taxon>
        <taxon>Chlorellales</taxon>
        <taxon>Chlorellaceae</taxon>
        <taxon>Auxenochlorella</taxon>
    </lineage>
</organism>
<sequence length="53" mass="5666">MSLAAPSMQMGRSSHPESAIPAHSKHRPRLHAGCVGGGSSLMAWRPGARQVMW</sequence>
<protein>
    <submittedName>
        <fullName evidence="2">Uncharacterized protein</fullName>
    </submittedName>
</protein>
<dbReference type="RefSeq" id="XP_011398347.1">
    <property type="nucleotide sequence ID" value="XM_011400045.1"/>
</dbReference>